<dbReference type="EMBL" id="DS022301">
    <property type="protein sequence ID" value="OAJ38170.1"/>
    <property type="molecule type" value="Genomic_DNA"/>
</dbReference>
<evidence type="ECO:0000313" key="4">
    <source>
        <dbReference type="Proteomes" id="UP000077115"/>
    </source>
</evidence>
<gene>
    <name evidence="3" type="ORF">BDEG_22123</name>
</gene>
<feature type="domain" description="Tail specific protease" evidence="2">
    <location>
        <begin position="351"/>
        <end position="527"/>
    </location>
</feature>
<name>A0A177WF51_BATDL</name>
<keyword evidence="1" id="KW-0732">Signal</keyword>
<sequence>MMLCTAIVALLAAASSVSSAATVYPTFNLIKDDRDAGRFVFMPNTPAQREVVLSNAESILNVWVSRDSKIKNYGKAADPTPIMKDLRKRIASITDEELQQSLNDAFIMIRDQHTRFFKPAPYRCFFATTGLSYQLVEGDPDIRHKPKVVVSDITTIPDILKLMGKDYAKIKLGDELHTIDGKSFVEWFTENQFKAGDGANDFGGQRTTLDFLGTIYGSINRLPTNDHITLQFKARAKYNRIYTVKVPYVSGHNNACWTLSSNMYKGLTNITLPGTPILPSHMMPTHHDYERQLQIDAIREKKFPKGKQINHEEFTEARNSIFPQKADAALAFHPANVTTVSYAIWKPKTKNLGIIRLDDFEPKDPKTGQDAVPQAVRNIRDLLTTVLKDTKAVVLDIRSNPGGIIYLANAIPQFFKPDYEPYGFRYLMNNMTYNIFVNGSDPADPFSKLWFSTKPGSRYTDTALLDPAESYNTYGQVYVRPMAIFNNGECYSACDMLSANIQDSATGTIFGEDGQTGAGGANVFQLNPYLMQIDPTDFKMFPFTKELTYTPTNSLFMNRLSVGIRQPVRNGLYAGQIIEDIGITSDFVVRPRLSDILPNTTTNSQYDRISDSLTRIGEKNGKNKLHFVAEPMNIQTTVGPLSIKAEVAGIEEITVFKADGKTVAGQQTISPSDRNIQIEAPPVINGLGYSRITLVGKTAGKQVVKTYRNIRYIPKTSDFIPLVANPFTFSDITPAVGIYNGPQTLAASGWNKSGKYIIGNGIKYADNVDSSIEAFFTAPVSTHINIDLDLNLNSEPDYDFIYLTVNSMDGAKDFLLSSIGTDNKTVFNGVSGLNTTVKGVFPYVTKNEQFSVSLQFTSDGAVEFSGATINSFKINAQPSTTFRKEHGHSGRRAE</sequence>
<accession>A0A177WF51</accession>
<dbReference type="STRING" id="403673.A0A177WF51"/>
<dbReference type="InterPro" id="IPR029045">
    <property type="entry name" value="ClpP/crotonase-like_dom_sf"/>
</dbReference>
<dbReference type="InterPro" id="IPR005151">
    <property type="entry name" value="Tail-specific_protease"/>
</dbReference>
<dbReference type="SUPFAM" id="SSF52096">
    <property type="entry name" value="ClpP/crotonase"/>
    <property type="match status" value="1"/>
</dbReference>
<dbReference type="GO" id="GO:0006508">
    <property type="term" value="P:proteolysis"/>
    <property type="evidence" value="ECO:0007669"/>
    <property type="project" value="InterPro"/>
</dbReference>
<dbReference type="PANTHER" id="PTHR32060:SF22">
    <property type="entry name" value="CARBOXYL-TERMINAL-PROCESSING PEPTIDASE 3, CHLOROPLASTIC"/>
    <property type="match status" value="1"/>
</dbReference>
<dbReference type="Proteomes" id="UP000077115">
    <property type="component" value="Unassembled WGS sequence"/>
</dbReference>
<reference evidence="3 4" key="1">
    <citation type="submission" date="2006-10" db="EMBL/GenBank/DDBJ databases">
        <title>The Genome Sequence of Batrachochytrium dendrobatidis JEL423.</title>
        <authorList>
            <consortium name="The Broad Institute Genome Sequencing Platform"/>
            <person name="Birren B."/>
            <person name="Lander E."/>
            <person name="Galagan J."/>
            <person name="Cuomo C."/>
            <person name="Devon K."/>
            <person name="Jaffe D."/>
            <person name="Butler J."/>
            <person name="Alvarez P."/>
            <person name="Gnerre S."/>
            <person name="Grabherr M."/>
            <person name="Kleber M."/>
            <person name="Mauceli E."/>
            <person name="Brockman W."/>
            <person name="Young S."/>
            <person name="LaButti K."/>
            <person name="Sykes S."/>
            <person name="DeCaprio D."/>
            <person name="Crawford M."/>
            <person name="Koehrsen M."/>
            <person name="Engels R."/>
            <person name="Montgomery P."/>
            <person name="Pearson M."/>
            <person name="Howarth C."/>
            <person name="Larson L."/>
            <person name="White J."/>
            <person name="O'Leary S."/>
            <person name="Kodira C."/>
            <person name="Zeng Q."/>
            <person name="Yandava C."/>
            <person name="Alvarado L."/>
            <person name="Longcore J."/>
            <person name="James T."/>
        </authorList>
    </citation>
    <scope>NUCLEOTIDE SEQUENCE [LARGE SCALE GENOMIC DNA]</scope>
    <source>
        <strain evidence="3 4">JEL423</strain>
    </source>
</reference>
<protein>
    <recommendedName>
        <fullName evidence="2">Tail specific protease domain-containing protein</fullName>
    </recommendedName>
</protein>
<organism evidence="3 4">
    <name type="scientific">Batrachochytrium dendrobatidis (strain JEL423)</name>
    <dbReference type="NCBI Taxonomy" id="403673"/>
    <lineage>
        <taxon>Eukaryota</taxon>
        <taxon>Fungi</taxon>
        <taxon>Fungi incertae sedis</taxon>
        <taxon>Chytridiomycota</taxon>
        <taxon>Chytridiomycota incertae sedis</taxon>
        <taxon>Chytridiomycetes</taxon>
        <taxon>Rhizophydiales</taxon>
        <taxon>Rhizophydiales incertae sedis</taxon>
        <taxon>Batrachochytrium</taxon>
    </lineage>
</organism>
<reference evidence="3 4" key="2">
    <citation type="submission" date="2016-05" db="EMBL/GenBank/DDBJ databases">
        <title>Lineage-specific infection strategies underlie the spectrum of fungal disease in amphibians.</title>
        <authorList>
            <person name="Cuomo C.A."/>
            <person name="Farrer R.A."/>
            <person name="James T."/>
            <person name="Longcore J."/>
            <person name="Birren B."/>
        </authorList>
    </citation>
    <scope>NUCLEOTIDE SEQUENCE [LARGE SCALE GENOMIC DNA]</scope>
    <source>
        <strain evidence="3 4">JEL423</strain>
    </source>
</reference>
<feature type="signal peptide" evidence="1">
    <location>
        <begin position="1"/>
        <end position="20"/>
    </location>
</feature>
<dbReference type="Gene3D" id="3.90.226.10">
    <property type="entry name" value="2-enoyl-CoA Hydratase, Chain A, domain 1"/>
    <property type="match status" value="1"/>
</dbReference>
<proteinExistence type="predicted"/>
<evidence type="ECO:0000256" key="1">
    <source>
        <dbReference type="SAM" id="SignalP"/>
    </source>
</evidence>
<evidence type="ECO:0000313" key="3">
    <source>
        <dbReference type="EMBL" id="OAJ38170.1"/>
    </source>
</evidence>
<feature type="chain" id="PRO_5008077512" description="Tail specific protease domain-containing protein" evidence="1">
    <location>
        <begin position="21"/>
        <end position="894"/>
    </location>
</feature>
<dbReference type="Pfam" id="PF03572">
    <property type="entry name" value="Peptidase_S41"/>
    <property type="match status" value="1"/>
</dbReference>
<dbReference type="OrthoDB" id="2110690at2759"/>
<evidence type="ECO:0000259" key="2">
    <source>
        <dbReference type="Pfam" id="PF03572"/>
    </source>
</evidence>
<dbReference type="VEuPathDB" id="FungiDB:BDEG_22123"/>
<dbReference type="GO" id="GO:0004175">
    <property type="term" value="F:endopeptidase activity"/>
    <property type="evidence" value="ECO:0007669"/>
    <property type="project" value="TreeGrafter"/>
</dbReference>
<dbReference type="PANTHER" id="PTHR32060">
    <property type="entry name" value="TAIL-SPECIFIC PROTEASE"/>
    <property type="match status" value="1"/>
</dbReference>
<dbReference type="GO" id="GO:0008236">
    <property type="term" value="F:serine-type peptidase activity"/>
    <property type="evidence" value="ECO:0007669"/>
    <property type="project" value="InterPro"/>
</dbReference>
<dbReference type="AlphaFoldDB" id="A0A177WF51"/>